<comment type="caution">
    <text evidence="4">The sequence shown here is derived from an EMBL/GenBank/DDBJ whole genome shotgun (WGS) entry which is preliminary data.</text>
</comment>
<dbReference type="CDD" id="cd03673">
    <property type="entry name" value="NUDIX_Ap6A_hydrolase"/>
    <property type="match status" value="1"/>
</dbReference>
<dbReference type="PROSITE" id="PS00893">
    <property type="entry name" value="NUDIX_BOX"/>
    <property type="match status" value="1"/>
</dbReference>
<dbReference type="Pfam" id="PF00293">
    <property type="entry name" value="NUDIX"/>
    <property type="match status" value="1"/>
</dbReference>
<dbReference type="InterPro" id="IPR020084">
    <property type="entry name" value="NUDIX_hydrolase_CS"/>
</dbReference>
<keyword evidence="5" id="KW-1185">Reference proteome</keyword>
<dbReference type="InterPro" id="IPR015797">
    <property type="entry name" value="NUDIX_hydrolase-like_dom_sf"/>
</dbReference>
<dbReference type="PANTHER" id="PTHR21340">
    <property type="entry name" value="DIADENOSINE 5,5-P1,P4-TETRAPHOSPHATE PYROPHOSPHOHYDROLASE MUTT"/>
    <property type="match status" value="1"/>
</dbReference>
<dbReference type="Gene3D" id="3.90.79.10">
    <property type="entry name" value="Nucleoside Triphosphate Pyrophosphohydrolase"/>
    <property type="match status" value="1"/>
</dbReference>
<name>A0A4R1SAW5_HYDET</name>
<organism evidence="4 5">
    <name type="scientific">Hydrogenispora ethanolica</name>
    <dbReference type="NCBI Taxonomy" id="1082276"/>
    <lineage>
        <taxon>Bacteria</taxon>
        <taxon>Bacillati</taxon>
        <taxon>Bacillota</taxon>
        <taxon>Hydrogenispora</taxon>
    </lineage>
</organism>
<dbReference type="PANTHER" id="PTHR21340:SF0">
    <property type="entry name" value="BIS(5'-NUCLEOSYL)-TETRAPHOSPHATASE [ASYMMETRICAL]"/>
    <property type="match status" value="1"/>
</dbReference>
<keyword evidence="1 2" id="KW-0378">Hydrolase</keyword>
<evidence type="ECO:0000259" key="3">
    <source>
        <dbReference type="PROSITE" id="PS51462"/>
    </source>
</evidence>
<proteinExistence type="inferred from homology"/>
<dbReference type="InterPro" id="IPR051325">
    <property type="entry name" value="Nudix_hydrolase_domain"/>
</dbReference>
<dbReference type="PROSITE" id="PS51462">
    <property type="entry name" value="NUDIX"/>
    <property type="match status" value="1"/>
</dbReference>
<reference evidence="4 5" key="1">
    <citation type="submission" date="2019-03" db="EMBL/GenBank/DDBJ databases">
        <title>Genomic Encyclopedia of Type Strains, Phase IV (KMG-IV): sequencing the most valuable type-strain genomes for metagenomic binning, comparative biology and taxonomic classification.</title>
        <authorList>
            <person name="Goeker M."/>
        </authorList>
    </citation>
    <scope>NUCLEOTIDE SEQUENCE [LARGE SCALE GENOMIC DNA]</scope>
    <source>
        <strain evidence="4 5">LX-B</strain>
    </source>
</reference>
<feature type="domain" description="Nudix hydrolase" evidence="3">
    <location>
        <begin position="1"/>
        <end position="111"/>
    </location>
</feature>
<protein>
    <submittedName>
        <fullName evidence="4">Diadenosine hexaphosphate hydrolase (ATP-forming)</fullName>
    </submittedName>
</protein>
<gene>
    <name evidence="4" type="ORF">EDC14_1002278</name>
</gene>
<dbReference type="GO" id="GO:0006754">
    <property type="term" value="P:ATP biosynthetic process"/>
    <property type="evidence" value="ECO:0007669"/>
    <property type="project" value="TreeGrafter"/>
</dbReference>
<evidence type="ECO:0000313" key="4">
    <source>
        <dbReference type="EMBL" id="TCL76519.1"/>
    </source>
</evidence>
<dbReference type="PRINTS" id="PR00502">
    <property type="entry name" value="NUDIXFAMILY"/>
</dbReference>
<dbReference type="EMBL" id="SLUN01000002">
    <property type="protein sequence ID" value="TCL76519.1"/>
    <property type="molecule type" value="Genomic_DNA"/>
</dbReference>
<dbReference type="GO" id="GO:0006167">
    <property type="term" value="P:AMP biosynthetic process"/>
    <property type="evidence" value="ECO:0007669"/>
    <property type="project" value="TreeGrafter"/>
</dbReference>
<dbReference type="InterPro" id="IPR000086">
    <property type="entry name" value="NUDIX_hydrolase_dom"/>
</dbReference>
<dbReference type="Proteomes" id="UP000295008">
    <property type="component" value="Unassembled WGS sequence"/>
</dbReference>
<dbReference type="InterPro" id="IPR020476">
    <property type="entry name" value="Nudix_hydrolase"/>
</dbReference>
<dbReference type="SUPFAM" id="SSF55811">
    <property type="entry name" value="Nudix"/>
    <property type="match status" value="1"/>
</dbReference>
<dbReference type="GO" id="GO:0004081">
    <property type="term" value="F:bis(5'-nucleosyl)-tetraphosphatase (asymmetrical) activity"/>
    <property type="evidence" value="ECO:0007669"/>
    <property type="project" value="TreeGrafter"/>
</dbReference>
<evidence type="ECO:0000313" key="5">
    <source>
        <dbReference type="Proteomes" id="UP000295008"/>
    </source>
</evidence>
<accession>A0A4R1SAW5</accession>
<comment type="similarity">
    <text evidence="2">Belongs to the Nudix hydrolase family.</text>
</comment>
<sequence length="126" mass="14279">MLILRRKNGVWLFPKGHIDPGETAAQAAVREVKEESGLTARILEKLAETAYNFTEDGREHYKTVEWFVMEALTEEIVPEADLFTAGQTITQTELDRLTFANDRELAVKAFQAIVRIQLKEKGADKT</sequence>
<evidence type="ECO:0000256" key="2">
    <source>
        <dbReference type="RuleBase" id="RU003476"/>
    </source>
</evidence>
<dbReference type="AlphaFoldDB" id="A0A4R1SAW5"/>
<evidence type="ECO:0000256" key="1">
    <source>
        <dbReference type="ARBA" id="ARBA00022801"/>
    </source>
</evidence>